<feature type="chain" id="PRO_5024422172" evidence="7">
    <location>
        <begin position="30"/>
        <end position="358"/>
    </location>
</feature>
<comment type="caution">
    <text evidence="10">The sequence shown here is derived from an EMBL/GenBank/DDBJ whole genome shotgun (WGS) entry which is preliminary data.</text>
</comment>
<evidence type="ECO:0000256" key="6">
    <source>
        <dbReference type="ARBA" id="ARBA00023136"/>
    </source>
</evidence>
<evidence type="ECO:0000313" key="11">
    <source>
        <dbReference type="Proteomes" id="UP000326396"/>
    </source>
</evidence>
<dbReference type="GO" id="GO:0016413">
    <property type="term" value="F:O-acetyltransferase activity"/>
    <property type="evidence" value="ECO:0007669"/>
    <property type="project" value="InterPro"/>
</dbReference>
<sequence>MCKTKTSLPTSVVCTALFFLLTILALAHGHGEQRRQSQDCNLFKGSWIIDQSYPMYNGSECPFVNPGLNCQKNGRDDNMYLKFRWQPHGCELSRFDGEKFLKMNRGKKIMFVGDSLSSNQWQSLACMLYHTVPFNHTFQIKGPLSTLSFPEYGVSVMYLKNGFLVDLVVEKRGRILKLDSISRCSKWKKADILIFNSYHWWMHTGTRQTWDYYQVGEDIYRDMSRMLAYKIALTTWAKWVDSYIDFKKTQVFFQGVSAVHDRGLDWNEPNAHNCKGQTLPIQGLDYPGKRYPGEEVVKDVLVKMKNPVYLLDITLLTQLRRDGHPSKYGDDGMDCSHWCLAGVPDTWNQILYNILVNN</sequence>
<comment type="similarity">
    <text evidence="2">Belongs to the PC-esterase family. TBL subfamily.</text>
</comment>
<keyword evidence="11" id="KW-1185">Reference proteome</keyword>
<dbReference type="Proteomes" id="UP000326396">
    <property type="component" value="Linkage Group LG4"/>
</dbReference>
<dbReference type="AlphaFoldDB" id="A0A5N6MZV9"/>
<dbReference type="InterPro" id="IPR029962">
    <property type="entry name" value="TBL"/>
</dbReference>
<evidence type="ECO:0000256" key="2">
    <source>
        <dbReference type="ARBA" id="ARBA00007727"/>
    </source>
</evidence>
<feature type="domain" description="Trichome birefringence-like N-terminal" evidence="9">
    <location>
        <begin position="39"/>
        <end position="91"/>
    </location>
</feature>
<evidence type="ECO:0000256" key="4">
    <source>
        <dbReference type="ARBA" id="ARBA00022968"/>
    </source>
</evidence>
<keyword evidence="5" id="KW-1133">Transmembrane helix</keyword>
<accession>A0A5N6MZV9</accession>
<reference evidence="10 11" key="1">
    <citation type="submission" date="2019-05" db="EMBL/GenBank/DDBJ databases">
        <title>Mikania micrantha, genome provides insights into the molecular mechanism of rapid growth.</title>
        <authorList>
            <person name="Liu B."/>
        </authorList>
    </citation>
    <scope>NUCLEOTIDE SEQUENCE [LARGE SCALE GENOMIC DNA]</scope>
    <source>
        <strain evidence="10">NLD-2019</strain>
        <tissue evidence="10">Leaf</tissue>
    </source>
</reference>
<feature type="domain" description="Trichome birefringence-like C-terminal" evidence="8">
    <location>
        <begin position="92"/>
        <end position="353"/>
    </location>
</feature>
<keyword evidence="6" id="KW-0472">Membrane</keyword>
<dbReference type="GO" id="GO:0005794">
    <property type="term" value="C:Golgi apparatus"/>
    <property type="evidence" value="ECO:0007669"/>
    <property type="project" value="TreeGrafter"/>
</dbReference>
<organism evidence="10 11">
    <name type="scientific">Mikania micrantha</name>
    <name type="common">bitter vine</name>
    <dbReference type="NCBI Taxonomy" id="192012"/>
    <lineage>
        <taxon>Eukaryota</taxon>
        <taxon>Viridiplantae</taxon>
        <taxon>Streptophyta</taxon>
        <taxon>Embryophyta</taxon>
        <taxon>Tracheophyta</taxon>
        <taxon>Spermatophyta</taxon>
        <taxon>Magnoliopsida</taxon>
        <taxon>eudicotyledons</taxon>
        <taxon>Gunneridae</taxon>
        <taxon>Pentapetalae</taxon>
        <taxon>asterids</taxon>
        <taxon>campanulids</taxon>
        <taxon>Asterales</taxon>
        <taxon>Asteraceae</taxon>
        <taxon>Asteroideae</taxon>
        <taxon>Heliantheae alliance</taxon>
        <taxon>Eupatorieae</taxon>
        <taxon>Mikania</taxon>
    </lineage>
</organism>
<comment type="subcellular location">
    <subcellularLocation>
        <location evidence="1">Membrane</location>
        <topology evidence="1">Single-pass membrane protein</topology>
    </subcellularLocation>
</comment>
<dbReference type="OrthoDB" id="630188at2759"/>
<evidence type="ECO:0000313" key="10">
    <source>
        <dbReference type="EMBL" id="KAD4178995.1"/>
    </source>
</evidence>
<dbReference type="InterPro" id="IPR026057">
    <property type="entry name" value="TBL_C"/>
</dbReference>
<name>A0A5N6MZV9_9ASTR</name>
<dbReference type="PANTHER" id="PTHR32285">
    <property type="entry name" value="PROTEIN TRICHOME BIREFRINGENCE-LIKE 9-RELATED"/>
    <property type="match status" value="1"/>
</dbReference>
<protein>
    <submittedName>
        <fullName evidence="10">Uncharacterized protein</fullName>
    </submittedName>
</protein>
<dbReference type="EMBL" id="SZYD01000014">
    <property type="protein sequence ID" value="KAD4178995.1"/>
    <property type="molecule type" value="Genomic_DNA"/>
</dbReference>
<evidence type="ECO:0000256" key="7">
    <source>
        <dbReference type="SAM" id="SignalP"/>
    </source>
</evidence>
<evidence type="ECO:0000259" key="8">
    <source>
        <dbReference type="Pfam" id="PF13839"/>
    </source>
</evidence>
<gene>
    <name evidence="10" type="ORF">E3N88_27586</name>
</gene>
<evidence type="ECO:0000256" key="5">
    <source>
        <dbReference type="ARBA" id="ARBA00022989"/>
    </source>
</evidence>
<dbReference type="GO" id="GO:0016020">
    <property type="term" value="C:membrane"/>
    <property type="evidence" value="ECO:0007669"/>
    <property type="project" value="UniProtKB-SubCell"/>
</dbReference>
<dbReference type="Pfam" id="PF13839">
    <property type="entry name" value="PC-Esterase"/>
    <property type="match status" value="1"/>
</dbReference>
<evidence type="ECO:0000259" key="9">
    <source>
        <dbReference type="Pfam" id="PF14416"/>
    </source>
</evidence>
<proteinExistence type="inferred from homology"/>
<keyword evidence="7" id="KW-0732">Signal</keyword>
<feature type="signal peptide" evidence="7">
    <location>
        <begin position="1"/>
        <end position="29"/>
    </location>
</feature>
<evidence type="ECO:0000256" key="1">
    <source>
        <dbReference type="ARBA" id="ARBA00004167"/>
    </source>
</evidence>
<keyword evidence="4" id="KW-0735">Signal-anchor</keyword>
<dbReference type="InterPro" id="IPR025846">
    <property type="entry name" value="TBL_N"/>
</dbReference>
<dbReference type="PANTHER" id="PTHR32285:SF30">
    <property type="entry name" value="PROTEIN TRICHOME BIREFRINGENCE-LIKE 42"/>
    <property type="match status" value="1"/>
</dbReference>
<evidence type="ECO:0000256" key="3">
    <source>
        <dbReference type="ARBA" id="ARBA00022692"/>
    </source>
</evidence>
<dbReference type="Pfam" id="PF14416">
    <property type="entry name" value="PMR5N"/>
    <property type="match status" value="1"/>
</dbReference>
<keyword evidence="3" id="KW-0812">Transmembrane</keyword>